<feature type="binding site" evidence="8 10">
    <location>
        <position position="81"/>
    </location>
    <ligand>
        <name>substrate</name>
    </ligand>
</feature>
<evidence type="ECO:0000313" key="12">
    <source>
        <dbReference type="EMBL" id="GFE08711.1"/>
    </source>
</evidence>
<dbReference type="UniPathway" id="UPA00053">
    <property type="reaction ID" value="UER00086"/>
</dbReference>
<feature type="binding site" evidence="8 10">
    <location>
        <position position="87"/>
    </location>
    <ligand>
        <name>substrate</name>
    </ligand>
</feature>
<accession>A0A640SE55</accession>
<dbReference type="NCBIfam" id="NF003807">
    <property type="entry name" value="PRK05395.1-4"/>
    <property type="match status" value="1"/>
</dbReference>
<dbReference type="RefSeq" id="WP_159479692.1">
    <property type="nucleotide sequence ID" value="NZ_BAAATH010000009.1"/>
</dbReference>
<dbReference type="Proteomes" id="UP001432292">
    <property type="component" value="Chromosome"/>
</dbReference>
<comment type="catalytic activity">
    <reaction evidence="1 8">
        <text>3-dehydroquinate = 3-dehydroshikimate + H2O</text>
        <dbReference type="Rhea" id="RHEA:21096"/>
        <dbReference type="ChEBI" id="CHEBI:15377"/>
        <dbReference type="ChEBI" id="CHEBI:16630"/>
        <dbReference type="ChEBI" id="CHEBI:32364"/>
        <dbReference type="EC" id="4.2.1.10"/>
    </reaction>
</comment>
<comment type="similarity">
    <text evidence="3 8">Belongs to the type-II 3-dehydroquinase family.</text>
</comment>
<evidence type="ECO:0000256" key="3">
    <source>
        <dbReference type="ARBA" id="ARBA00011037"/>
    </source>
</evidence>
<dbReference type="NCBIfam" id="TIGR01088">
    <property type="entry name" value="aroQ"/>
    <property type="match status" value="1"/>
</dbReference>
<evidence type="ECO:0000256" key="2">
    <source>
        <dbReference type="ARBA" id="ARBA00004902"/>
    </source>
</evidence>
<feature type="active site" description="Proton acceptor" evidence="8 9">
    <location>
        <position position="30"/>
    </location>
</feature>
<dbReference type="EMBL" id="BLIN01000005">
    <property type="protein sequence ID" value="GFE08711.1"/>
    <property type="molecule type" value="Genomic_DNA"/>
</dbReference>
<comment type="function">
    <text evidence="8">Catalyzes a trans-dehydration via an enolate intermediate.</text>
</comment>
<dbReference type="InterPro" id="IPR036441">
    <property type="entry name" value="DHquinase_II_sf"/>
</dbReference>
<dbReference type="EMBL" id="CP108473">
    <property type="protein sequence ID" value="WUS26490.1"/>
    <property type="molecule type" value="Genomic_DNA"/>
</dbReference>
<dbReference type="NCBIfam" id="NF003805">
    <property type="entry name" value="PRK05395.1-2"/>
    <property type="match status" value="1"/>
</dbReference>
<evidence type="ECO:0000256" key="11">
    <source>
        <dbReference type="PIRSR" id="PIRSR001399-3"/>
    </source>
</evidence>
<dbReference type="PANTHER" id="PTHR21272">
    <property type="entry name" value="CATABOLIC 3-DEHYDROQUINASE"/>
    <property type="match status" value="1"/>
</dbReference>
<dbReference type="SUPFAM" id="SSF52304">
    <property type="entry name" value="Type II 3-dehydroquinate dehydratase"/>
    <property type="match status" value="1"/>
</dbReference>
<sequence>MNGTRGKARRVLVLNGPNLGRLGSREPEVYGATSYAGLVQECARLGKELGFEAEVRETNDEGEMIRWLHEAADGSIPVVINPGAFTHYSYGMRDAAAQRTAPLIEVHISNPYAREEFRHNSVLAAVASGTVAGFGIGSYRLALRALAEELDG</sequence>
<keyword evidence="6 8" id="KW-0057">Aromatic amino acid biosynthesis</keyword>
<feature type="binding site" evidence="8 10">
    <location>
        <position position="94"/>
    </location>
    <ligand>
        <name>substrate</name>
    </ligand>
</feature>
<dbReference type="Pfam" id="PF01220">
    <property type="entry name" value="DHquinase_II"/>
    <property type="match status" value="1"/>
</dbReference>
<keyword evidence="7 8" id="KW-0456">Lyase</keyword>
<feature type="binding site" evidence="8 10">
    <location>
        <begin position="108"/>
        <end position="109"/>
    </location>
    <ligand>
        <name>substrate</name>
    </ligand>
</feature>
<evidence type="ECO:0000256" key="1">
    <source>
        <dbReference type="ARBA" id="ARBA00001864"/>
    </source>
</evidence>
<dbReference type="HAMAP" id="MF_00169">
    <property type="entry name" value="AroQ"/>
    <property type="match status" value="1"/>
</dbReference>
<evidence type="ECO:0000256" key="9">
    <source>
        <dbReference type="PIRSR" id="PIRSR001399-1"/>
    </source>
</evidence>
<evidence type="ECO:0000256" key="4">
    <source>
        <dbReference type="ARBA" id="ARBA00011193"/>
    </source>
</evidence>
<comment type="pathway">
    <text evidence="2 8">Metabolic intermediate biosynthesis; chorismate biosynthesis; chorismate from D-erythrose 4-phosphate and phosphoenolpyruvate: step 3/7.</text>
</comment>
<organism evidence="12 14">
    <name type="scientific">Streptomyces caniferus</name>
    <dbReference type="NCBI Taxonomy" id="285557"/>
    <lineage>
        <taxon>Bacteria</taxon>
        <taxon>Bacillati</taxon>
        <taxon>Actinomycetota</taxon>
        <taxon>Actinomycetes</taxon>
        <taxon>Kitasatosporales</taxon>
        <taxon>Streptomycetaceae</taxon>
        <taxon>Streptomyces</taxon>
    </lineage>
</organism>
<dbReference type="AlphaFoldDB" id="A0A640SE55"/>
<dbReference type="GO" id="GO:0009073">
    <property type="term" value="P:aromatic amino acid family biosynthetic process"/>
    <property type="evidence" value="ECO:0007669"/>
    <property type="project" value="UniProtKB-KW"/>
</dbReference>
<gene>
    <name evidence="8 12" type="primary">aroQ</name>
    <name evidence="13" type="ORF">OG727_31700</name>
    <name evidence="12" type="ORF">Scani_49790</name>
</gene>
<evidence type="ECO:0000313" key="14">
    <source>
        <dbReference type="Proteomes" id="UP000435837"/>
    </source>
</evidence>
<evidence type="ECO:0000256" key="5">
    <source>
        <dbReference type="ARBA" id="ARBA00012060"/>
    </source>
</evidence>
<keyword evidence="8" id="KW-0028">Amino-acid biosynthesis</keyword>
<keyword evidence="15" id="KW-1185">Reference proteome</keyword>
<dbReference type="GO" id="GO:0008652">
    <property type="term" value="P:amino acid biosynthetic process"/>
    <property type="evidence" value="ECO:0007669"/>
    <property type="project" value="UniProtKB-KW"/>
</dbReference>
<feature type="binding site" evidence="8 10">
    <location>
        <position position="118"/>
    </location>
    <ligand>
        <name>substrate</name>
    </ligand>
</feature>
<protein>
    <recommendedName>
        <fullName evidence="5 8">3-dehydroquinate dehydratase</fullName>
        <shortName evidence="8">3-dehydroquinase</shortName>
        <ecNumber evidence="5 8">4.2.1.10</ecNumber>
    </recommendedName>
    <alternativeName>
        <fullName evidence="8">Type II DHQase</fullName>
    </alternativeName>
</protein>
<reference evidence="12 14" key="1">
    <citation type="submission" date="2019-12" db="EMBL/GenBank/DDBJ databases">
        <title>Whole genome shotgun sequence of Streptomyces caniferus NBRC 15389.</title>
        <authorList>
            <person name="Ichikawa N."/>
            <person name="Kimura A."/>
            <person name="Kitahashi Y."/>
            <person name="Komaki H."/>
            <person name="Tamura T."/>
        </authorList>
    </citation>
    <scope>NUCLEOTIDE SEQUENCE [LARGE SCALE GENOMIC DNA]</scope>
    <source>
        <strain evidence="12 14">NBRC 15389</strain>
    </source>
</reference>
<dbReference type="EC" id="4.2.1.10" evidence="5 8"/>
<dbReference type="Gene3D" id="3.40.50.9100">
    <property type="entry name" value="Dehydroquinase, class II"/>
    <property type="match status" value="1"/>
</dbReference>
<feature type="active site" description="Proton donor" evidence="8 9">
    <location>
        <position position="107"/>
    </location>
</feature>
<dbReference type="CDD" id="cd00466">
    <property type="entry name" value="DHQase_II"/>
    <property type="match status" value="1"/>
</dbReference>
<evidence type="ECO:0000313" key="13">
    <source>
        <dbReference type="EMBL" id="WUS26490.1"/>
    </source>
</evidence>
<dbReference type="GO" id="GO:0009423">
    <property type="term" value="P:chorismate biosynthetic process"/>
    <property type="evidence" value="ECO:0007669"/>
    <property type="project" value="UniProtKB-UniRule"/>
</dbReference>
<dbReference type="InterPro" id="IPR018509">
    <property type="entry name" value="DHquinase_II_CS"/>
</dbReference>
<dbReference type="GeneID" id="96634356"/>
<evidence type="ECO:0000256" key="6">
    <source>
        <dbReference type="ARBA" id="ARBA00023141"/>
    </source>
</evidence>
<dbReference type="GO" id="GO:0003855">
    <property type="term" value="F:3-dehydroquinate dehydratase activity"/>
    <property type="evidence" value="ECO:0007669"/>
    <property type="project" value="UniProtKB-UniRule"/>
</dbReference>
<dbReference type="GO" id="GO:0019631">
    <property type="term" value="P:quinate catabolic process"/>
    <property type="evidence" value="ECO:0007669"/>
    <property type="project" value="TreeGrafter"/>
</dbReference>
<name>A0A640SE55_9ACTN</name>
<evidence type="ECO:0000313" key="15">
    <source>
        <dbReference type="Proteomes" id="UP001432292"/>
    </source>
</evidence>
<feature type="site" description="Transition state stabilizer" evidence="8 11">
    <location>
        <position position="25"/>
    </location>
</feature>
<reference evidence="13" key="2">
    <citation type="submission" date="2022-10" db="EMBL/GenBank/DDBJ databases">
        <title>The complete genomes of actinobacterial strains from the NBC collection.</title>
        <authorList>
            <person name="Joergensen T.S."/>
            <person name="Alvarez Arevalo M."/>
            <person name="Sterndorff E.B."/>
            <person name="Faurdal D."/>
            <person name="Vuksanovic O."/>
            <person name="Mourched A.-S."/>
            <person name="Charusanti P."/>
            <person name="Shaw S."/>
            <person name="Blin K."/>
            <person name="Weber T."/>
        </authorList>
    </citation>
    <scope>NUCLEOTIDE SEQUENCE</scope>
    <source>
        <strain evidence="13">NBC_01256</strain>
    </source>
</reference>
<dbReference type="OrthoDB" id="9790793at2"/>
<dbReference type="PROSITE" id="PS01029">
    <property type="entry name" value="DEHYDROQUINASE_II"/>
    <property type="match status" value="1"/>
</dbReference>
<evidence type="ECO:0000256" key="7">
    <source>
        <dbReference type="ARBA" id="ARBA00023239"/>
    </source>
</evidence>
<evidence type="ECO:0000256" key="10">
    <source>
        <dbReference type="PIRSR" id="PIRSR001399-2"/>
    </source>
</evidence>
<proteinExistence type="inferred from homology"/>
<comment type="subunit">
    <text evidence="4 8">Homododecamer.</text>
</comment>
<dbReference type="Proteomes" id="UP000435837">
    <property type="component" value="Unassembled WGS sequence"/>
</dbReference>
<dbReference type="InterPro" id="IPR001874">
    <property type="entry name" value="DHquinase_II"/>
</dbReference>
<evidence type="ECO:0000256" key="8">
    <source>
        <dbReference type="HAMAP-Rule" id="MF_00169"/>
    </source>
</evidence>
<dbReference type="PIRSF" id="PIRSF001399">
    <property type="entry name" value="DHquinase_II"/>
    <property type="match status" value="1"/>
</dbReference>
<dbReference type="PANTHER" id="PTHR21272:SF3">
    <property type="entry name" value="CATABOLIC 3-DEHYDROQUINASE"/>
    <property type="match status" value="1"/>
</dbReference>